<gene>
    <name evidence="2" type="ORF">TCIL3000_11_10350</name>
</gene>
<dbReference type="AlphaFoldDB" id="G0V1P2"/>
<name>G0V1P2_TRYCI</name>
<dbReference type="EMBL" id="HE575324">
    <property type="protein sequence ID" value="CCC95563.1"/>
    <property type="molecule type" value="Genomic_DNA"/>
</dbReference>
<organism evidence="2">
    <name type="scientific">Trypanosoma congolense (strain IL3000)</name>
    <dbReference type="NCBI Taxonomy" id="1068625"/>
    <lineage>
        <taxon>Eukaryota</taxon>
        <taxon>Discoba</taxon>
        <taxon>Euglenozoa</taxon>
        <taxon>Kinetoplastea</taxon>
        <taxon>Metakinetoplastina</taxon>
        <taxon>Trypanosomatida</taxon>
        <taxon>Trypanosomatidae</taxon>
        <taxon>Trypanosoma</taxon>
        <taxon>Nannomonas</taxon>
    </lineage>
</organism>
<feature type="region of interest" description="Disordered" evidence="1">
    <location>
        <begin position="284"/>
        <end position="306"/>
    </location>
</feature>
<proteinExistence type="predicted"/>
<accession>G0V1P2</accession>
<reference evidence="2" key="1">
    <citation type="journal article" date="2012" name="Proc. Natl. Acad. Sci. U.S.A.">
        <title>Antigenic diversity is generated by distinct evolutionary mechanisms in African trypanosome species.</title>
        <authorList>
            <person name="Jackson A.P."/>
            <person name="Berry A."/>
            <person name="Aslett M."/>
            <person name="Allison H.C."/>
            <person name="Burton P."/>
            <person name="Vavrova-Anderson J."/>
            <person name="Brown R."/>
            <person name="Browne H."/>
            <person name="Corton N."/>
            <person name="Hauser H."/>
            <person name="Gamble J."/>
            <person name="Gilderthorp R."/>
            <person name="Marcello L."/>
            <person name="McQuillan J."/>
            <person name="Otto T.D."/>
            <person name="Quail M.A."/>
            <person name="Sanders M.J."/>
            <person name="van Tonder A."/>
            <person name="Ginger M.L."/>
            <person name="Field M.C."/>
            <person name="Barry J.D."/>
            <person name="Hertz-Fowler C."/>
            <person name="Berriman M."/>
        </authorList>
    </citation>
    <scope>NUCLEOTIDE SEQUENCE</scope>
    <source>
        <strain evidence="2">IL3000</strain>
    </source>
</reference>
<protein>
    <submittedName>
        <fullName evidence="2">Uncharacterized protein TCIL3000_11_10350</fullName>
    </submittedName>
</protein>
<sequence length="397" mass="45186">MDSSFDTYCTNEMQRQIQGGYDVPPSGDTYDYYSWDREARRRWGFVDSSEDQNAFVKRVDRDVEVLAAEISDDKVNGWRQVPHVFQKDRELSAFLSSLELSLRLFFLDTKNNLLSTVIQKFRENFTNLQEKKVIGLQCGKFPEIYLLYELFSLRRMLLNWKTISPENQRTTVKTALSYMSFVKSPEYTALERLLKSVEINPNLSAGNISQIVNCVDQASVSTPYAFPFTCQSVVNLLHPNCPSPSGRLSAILRNPTGEKSSEKSNFTPDHVERRVCDNLPHRMKRLRGEGGEGNEQDGDGKTPPANGKRLCISEYHARYSNPRRYASEHCPFCAPCHIMETLFNGYTRECPCPHKPTEGKVNLHLKRFPEVHAAALRQLGEIKCGITPAPSDDVPIS</sequence>
<evidence type="ECO:0000256" key="1">
    <source>
        <dbReference type="SAM" id="MobiDB-lite"/>
    </source>
</evidence>
<dbReference type="VEuPathDB" id="TriTrypDB:TcIL3000.11.10350"/>
<evidence type="ECO:0000313" key="2">
    <source>
        <dbReference type="EMBL" id="CCC95563.1"/>
    </source>
</evidence>